<accession>A0A0H5R0L2</accession>
<sequence>MISGLIDDSCMVNNDNWSPTIENLDVGFGNGFSLHDEPIHPERGITAGQHELANNGSSKLCFTCVLLCLSTQDDLFKDLVLDTMNKHFSTNAVAVALWKNHVFCRDIITLLSTMLLNSVADTRFSDKMLKLLFHVIEVCPHGPADVLTFAFNQAIGIFEVEPLNFRVSLPSIRVLSGLICIFNTHRIALPGYISEFLLRITATWMANPPQQALFEYSWMVLELIKADLRVFGSLLNNIPVINALRNSTVPSITQNLLDSIYIVASTSISLLCEDTIAAINCRLCLELSTCVESKSIILLAMILKCSPKVCLGSSPASVELLLQHLNSCDDKTTDAQLLSSAICAAVKEPLYAAEMDYALDLVVGMATANIRESRSHVDSLLEVLQSMAQYQSQKMEDIFNDECHDALEELIFLLQQPFCDNVTNRSSCIRFFSVSVDVLNVILRVRLLTHELQEAILVILDTICSGLLQHVVNYEFISQVLISTIVVFQIFLSVAAPTVFAFAVKEIALQIFLPAFENIANQAQSCTRLVDEFYEVLASICQYTGDVSFISNGSPVFKVWWALTFSRPETGGRCIGRVRFMQVLMIAGVIPYIDHNLDACWMDRLPEVARNGIDLERLGKHISIHDPGENLAVVCMLLWGLKAQAVSKIDAVNVLSFIETAEELLLLQQSTVFDRQKLLTSIYSFFIAVEIEVQYSITADCTSSYCLNAVKLVEQFPELLLTSFVQYKKVWDWIWSDTKHSDAINSIRQTIVFNPSFDREYLPARLSTLLTLCSAIKLPASDDKRCFLLNTYQHCLEQYNPDFKQDYSFLKSTLDQFLSERDESFKGHLAKMLVTTFFRVPTAIPKSFFEQNWRHFKRNVRVSDEYELKLLRLITPQRPDGMIDICYWRLSRQVLNHWHAMTRTTRELALSILHDHICSIHEAHEALNRAGEICLKLTELATTEPTSVASSYAFAIIRHMISIGSLSLGRSILFTTATTVSFELCMRFASAAIISIVWATESGENPAEFLCLLLLSSPLAWKSAIFTTFALHLPYLVTSQSKTDYIIMLFAAALTYNPTRTWYMFSEAELAKFIDCTATQQVVSPTSRYWGALNIVVVHILIDHRSGTELIQRHGLGDILSTHGIEPRLTITKSELISIENLFFNFNCKRVLTVASPESASTSRMEFSPALCFPDFLYSNSSLTCSWSAAYAANTVANSRRRLVFRTGVKLSKKLGLNGPGCVEMKCNYCGAGGFNTKTKHAHIRKCHWTFKCEVCVLTFITEKRFSEHILAKHGENQVMPQEKRMVKRI</sequence>
<dbReference type="InterPro" id="IPR013087">
    <property type="entry name" value="Znf_C2H2_type"/>
</dbReference>
<dbReference type="PROSITE" id="PS00028">
    <property type="entry name" value="ZINC_FINGER_C2H2_1"/>
    <property type="match status" value="1"/>
</dbReference>
<name>A0A0H5R0L2_9EUKA</name>
<organism evidence="2">
    <name type="scientific">Spongospora subterranea</name>
    <dbReference type="NCBI Taxonomy" id="70186"/>
    <lineage>
        <taxon>Eukaryota</taxon>
        <taxon>Sar</taxon>
        <taxon>Rhizaria</taxon>
        <taxon>Endomyxa</taxon>
        <taxon>Phytomyxea</taxon>
        <taxon>Plasmodiophorida</taxon>
        <taxon>Plasmodiophoridae</taxon>
        <taxon>Spongospora</taxon>
    </lineage>
</organism>
<evidence type="ECO:0000259" key="1">
    <source>
        <dbReference type="PROSITE" id="PS00028"/>
    </source>
</evidence>
<proteinExistence type="predicted"/>
<reference evidence="2" key="1">
    <citation type="submission" date="2015-04" db="EMBL/GenBank/DDBJ databases">
        <title>The genome sequence of the plant pathogenic Rhizarian Plasmodiophora brassicae reveals insights in its biotrophic life cycle and the origin of chitin synthesis.</title>
        <authorList>
            <person name="Schwelm A."/>
            <person name="Fogelqvist J."/>
            <person name="Knaust A."/>
            <person name="Julke S."/>
            <person name="Lilja T."/>
            <person name="Dhandapani V."/>
            <person name="Bonilla-Rosso G."/>
            <person name="Karlsson M."/>
            <person name="Shevchenko A."/>
            <person name="Choi S.R."/>
            <person name="Kim H.G."/>
            <person name="Park J.Y."/>
            <person name="Lim Y.P."/>
            <person name="Ludwig-Muller J."/>
            <person name="Dixelius C."/>
        </authorList>
    </citation>
    <scope>NUCLEOTIDE SEQUENCE</scope>
    <source>
        <tissue evidence="2">Potato root galls</tissue>
    </source>
</reference>
<feature type="domain" description="C2H2-type" evidence="1">
    <location>
        <begin position="1253"/>
        <end position="1274"/>
    </location>
</feature>
<protein>
    <recommendedName>
        <fullName evidence="1">C2H2-type domain-containing protein</fullName>
    </recommendedName>
</protein>
<dbReference type="EMBL" id="HACM01000847">
    <property type="protein sequence ID" value="CRZ01289.1"/>
    <property type="molecule type" value="Transcribed_RNA"/>
</dbReference>
<evidence type="ECO:0000313" key="2">
    <source>
        <dbReference type="EMBL" id="CRZ01289.1"/>
    </source>
</evidence>
<dbReference type="SMART" id="SM00355">
    <property type="entry name" value="ZnF_C2H2"/>
    <property type="match status" value="2"/>
</dbReference>